<dbReference type="Gene3D" id="1.20.1050.80">
    <property type="entry name" value="VPS9 domain"/>
    <property type="match status" value="1"/>
</dbReference>
<dbReference type="GO" id="GO:0031267">
    <property type="term" value="F:small GTPase binding"/>
    <property type="evidence" value="ECO:0007669"/>
    <property type="project" value="TreeGrafter"/>
</dbReference>
<dbReference type="PANTHER" id="PTHR23101">
    <property type="entry name" value="RAB GDP/GTP EXCHANGE FACTOR"/>
    <property type="match status" value="1"/>
</dbReference>
<gene>
    <name evidence="9" type="ORF">SPHA_78417</name>
</gene>
<dbReference type="Pfam" id="PF00017">
    <property type="entry name" value="SH2"/>
    <property type="match status" value="1"/>
</dbReference>
<evidence type="ECO:0000256" key="3">
    <source>
        <dbReference type="PROSITE-ProRule" id="PRU00191"/>
    </source>
</evidence>
<keyword evidence="10" id="KW-1185">Reference proteome</keyword>
<sequence>MLQLDCDGDVTVPYNHGNISGLGEKSNHSQMIMPLLTDLEARPIDFRERLDKSLPIWYLPSIGRIGAVHLLKDGLPGMFIVRESSRKDSMALSVHLCQESGPIVEHYLIENYSIGPHLQGATKIFSNVPDLIYNYSQNLEDLPQLLILPEPIMKAKTSQELTSLALLGQDFWSSALMKKSVTAYKKKDDKTNRQTTNLQKSSSFEQKNPKLNVPEEKLQLSQATSDVLALPTSVKAQRLEQKVMREILAGVEDSEKHTFSQTHSKLFEEHLNSCKSPGENLKEFILRLAEDQNDTFGLAVKNFVECTLESQKQNPHFVMRNMRQFMTGIKNYLLHNSQEGLNLLIERESSRLGTNEILNIDAIIESALHECVILPLKEHVYQLLATDYTRNGSVSTLHENIVYARTRPLSDLGLRGHLSPPDKEDLEQIREYLGQIQQAYSPIKKLKNLLKASFCITSCLNGHSKNGRASCSVQTDDFLPMLTYVIVNAGLVSAEIEADYMWGLLHTSQVSADANYYLSTLSSAVLLLKNFKTMQQNQSGYFGRLPSISDMQGFLKVAFPDEICDSIIWKTLPVRPNMTTRDVCAMIAHKFRITNPQDYDLYILINGQEKALNETVCPQSRVHWWYCDNIADNLSSLPPLLQQQADAFTLTAYLFLDNTLHPIIHYFISLLFFHFLPVSSHSFPYSKLCTLSIYVFIYCLISKYQASLSFVSIPLYLVLH</sequence>
<feature type="region of interest" description="Disordered" evidence="4">
    <location>
        <begin position="187"/>
        <end position="210"/>
    </location>
</feature>
<dbReference type="Pfam" id="PF00788">
    <property type="entry name" value="RA"/>
    <property type="match status" value="1"/>
</dbReference>
<evidence type="ECO:0000256" key="2">
    <source>
        <dbReference type="ARBA" id="ARBA00022468"/>
    </source>
</evidence>
<comment type="similarity">
    <text evidence="1">Belongs to the RIN (Ras interaction/interference) family.</text>
</comment>
<dbReference type="InterPro" id="IPR029071">
    <property type="entry name" value="Ubiquitin-like_domsf"/>
</dbReference>
<dbReference type="InterPro" id="IPR000159">
    <property type="entry name" value="RA_dom"/>
</dbReference>
<keyword evidence="2" id="KW-0343">GTPase activation</keyword>
<evidence type="ECO:0000256" key="5">
    <source>
        <dbReference type="SAM" id="Phobius"/>
    </source>
</evidence>
<dbReference type="SUPFAM" id="SSF55550">
    <property type="entry name" value="SH2 domain"/>
    <property type="match status" value="1"/>
</dbReference>
<dbReference type="InterPro" id="IPR000980">
    <property type="entry name" value="SH2"/>
</dbReference>
<protein>
    <submittedName>
        <fullName evidence="9">RIN2_3</fullName>
    </submittedName>
</protein>
<keyword evidence="5" id="KW-0472">Membrane</keyword>
<proteinExistence type="inferred from homology"/>
<name>A0A812EM85_ACAPH</name>
<dbReference type="GO" id="GO:0007165">
    <property type="term" value="P:signal transduction"/>
    <property type="evidence" value="ECO:0007669"/>
    <property type="project" value="InterPro"/>
</dbReference>
<dbReference type="Proteomes" id="UP000597762">
    <property type="component" value="Unassembled WGS sequence"/>
</dbReference>
<keyword evidence="5" id="KW-1133">Transmembrane helix</keyword>
<dbReference type="GO" id="GO:0005829">
    <property type="term" value="C:cytosol"/>
    <property type="evidence" value="ECO:0007669"/>
    <property type="project" value="TreeGrafter"/>
</dbReference>
<feature type="domain" description="Ras-associating" evidence="7">
    <location>
        <begin position="552"/>
        <end position="635"/>
    </location>
</feature>
<accession>A0A812EM85</accession>
<feature type="transmembrane region" description="Helical" evidence="5">
    <location>
        <begin position="695"/>
        <end position="719"/>
    </location>
</feature>
<dbReference type="SUPFAM" id="SSF109993">
    <property type="entry name" value="VPS9 domain"/>
    <property type="match status" value="1"/>
</dbReference>
<dbReference type="SUPFAM" id="SSF54236">
    <property type="entry name" value="Ubiquitin-like"/>
    <property type="match status" value="1"/>
</dbReference>
<dbReference type="SMART" id="SM00252">
    <property type="entry name" value="SH2"/>
    <property type="match status" value="1"/>
</dbReference>
<evidence type="ECO:0000256" key="4">
    <source>
        <dbReference type="SAM" id="MobiDB-lite"/>
    </source>
</evidence>
<evidence type="ECO:0000259" key="8">
    <source>
        <dbReference type="PROSITE" id="PS51205"/>
    </source>
</evidence>
<reference evidence="9" key="1">
    <citation type="submission" date="2021-01" db="EMBL/GenBank/DDBJ databases">
        <authorList>
            <person name="Li R."/>
            <person name="Bekaert M."/>
        </authorList>
    </citation>
    <scope>NUCLEOTIDE SEQUENCE</scope>
    <source>
        <strain evidence="9">Farmed</strain>
    </source>
</reference>
<dbReference type="Pfam" id="PF23268">
    <property type="entry name" value="RIN1"/>
    <property type="match status" value="1"/>
</dbReference>
<feature type="transmembrane region" description="Helical" evidence="5">
    <location>
        <begin position="663"/>
        <end position="683"/>
    </location>
</feature>
<dbReference type="PANTHER" id="PTHR23101:SF104">
    <property type="entry name" value="PROTEIN SPRINT"/>
    <property type="match status" value="1"/>
</dbReference>
<dbReference type="OrthoDB" id="21085at2759"/>
<keyword evidence="3" id="KW-0727">SH2 domain</keyword>
<keyword evidence="5" id="KW-0812">Transmembrane</keyword>
<dbReference type="Gene3D" id="3.30.505.10">
    <property type="entry name" value="SH2 domain"/>
    <property type="match status" value="1"/>
</dbReference>
<evidence type="ECO:0000313" key="10">
    <source>
        <dbReference type="Proteomes" id="UP000597762"/>
    </source>
</evidence>
<dbReference type="GO" id="GO:0030139">
    <property type="term" value="C:endocytic vesicle"/>
    <property type="evidence" value="ECO:0007669"/>
    <property type="project" value="TreeGrafter"/>
</dbReference>
<evidence type="ECO:0000313" key="9">
    <source>
        <dbReference type="EMBL" id="CAE1328801.1"/>
    </source>
</evidence>
<organism evidence="9 10">
    <name type="scientific">Acanthosepion pharaonis</name>
    <name type="common">Pharaoh cuttlefish</name>
    <name type="synonym">Sepia pharaonis</name>
    <dbReference type="NCBI Taxonomy" id="158019"/>
    <lineage>
        <taxon>Eukaryota</taxon>
        <taxon>Metazoa</taxon>
        <taxon>Spiralia</taxon>
        <taxon>Lophotrochozoa</taxon>
        <taxon>Mollusca</taxon>
        <taxon>Cephalopoda</taxon>
        <taxon>Coleoidea</taxon>
        <taxon>Decapodiformes</taxon>
        <taxon>Sepiida</taxon>
        <taxon>Sepiina</taxon>
        <taxon>Sepiidae</taxon>
        <taxon>Acanthosepion</taxon>
    </lineage>
</organism>
<dbReference type="InterPro" id="IPR003123">
    <property type="entry name" value="VPS9"/>
</dbReference>
<comment type="caution">
    <text evidence="9">The sequence shown here is derived from an EMBL/GenBank/DDBJ whole genome shotgun (WGS) entry which is preliminary data.</text>
</comment>
<dbReference type="InterPro" id="IPR045046">
    <property type="entry name" value="Vps9-like"/>
</dbReference>
<evidence type="ECO:0000259" key="7">
    <source>
        <dbReference type="PROSITE" id="PS50200"/>
    </source>
</evidence>
<dbReference type="PROSITE" id="PS50001">
    <property type="entry name" value="SH2"/>
    <property type="match status" value="1"/>
</dbReference>
<dbReference type="InterPro" id="IPR036860">
    <property type="entry name" value="SH2_dom_sf"/>
</dbReference>
<dbReference type="GO" id="GO:0016192">
    <property type="term" value="P:vesicle-mediated transport"/>
    <property type="evidence" value="ECO:0007669"/>
    <property type="project" value="InterPro"/>
</dbReference>
<dbReference type="SMART" id="SM00167">
    <property type="entry name" value="VPS9"/>
    <property type="match status" value="1"/>
</dbReference>
<dbReference type="EMBL" id="CAHIKZ030005539">
    <property type="protein sequence ID" value="CAE1328801.1"/>
    <property type="molecule type" value="Genomic_DNA"/>
</dbReference>
<dbReference type="AlphaFoldDB" id="A0A812EM85"/>
<evidence type="ECO:0000259" key="6">
    <source>
        <dbReference type="PROSITE" id="PS50001"/>
    </source>
</evidence>
<dbReference type="PROSITE" id="PS50200">
    <property type="entry name" value="RA"/>
    <property type="match status" value="1"/>
</dbReference>
<dbReference type="Pfam" id="PF02204">
    <property type="entry name" value="VPS9"/>
    <property type="match status" value="1"/>
</dbReference>
<feature type="compositionally biased region" description="Polar residues" evidence="4">
    <location>
        <begin position="193"/>
        <end position="206"/>
    </location>
</feature>
<dbReference type="GO" id="GO:0005085">
    <property type="term" value="F:guanyl-nucleotide exchange factor activity"/>
    <property type="evidence" value="ECO:0007669"/>
    <property type="project" value="InterPro"/>
</dbReference>
<dbReference type="PROSITE" id="PS51205">
    <property type="entry name" value="VPS9"/>
    <property type="match status" value="1"/>
</dbReference>
<dbReference type="CDD" id="cd01776">
    <property type="entry name" value="RA_Rin"/>
    <property type="match status" value="1"/>
</dbReference>
<feature type="domain" description="VPS9" evidence="8">
    <location>
        <begin position="391"/>
        <end position="537"/>
    </location>
</feature>
<dbReference type="InterPro" id="IPR037191">
    <property type="entry name" value="VPS9_dom_sf"/>
</dbReference>
<feature type="domain" description="SH2" evidence="6">
    <location>
        <begin position="57"/>
        <end position="152"/>
    </location>
</feature>
<dbReference type="GO" id="GO:0005096">
    <property type="term" value="F:GTPase activator activity"/>
    <property type="evidence" value="ECO:0007669"/>
    <property type="project" value="UniProtKB-KW"/>
</dbReference>
<evidence type="ECO:0000256" key="1">
    <source>
        <dbReference type="ARBA" id="ARBA00006919"/>
    </source>
</evidence>